<name>A0ABM7WP13_9BACT</name>
<dbReference type="InterPro" id="IPR025669">
    <property type="entry name" value="AAA_dom"/>
</dbReference>
<dbReference type="PANTHER" id="PTHR43384">
    <property type="entry name" value="SEPTUM SITE-DETERMINING PROTEIN MIND HOMOLOG, CHLOROPLASTIC-RELATED"/>
    <property type="match status" value="1"/>
</dbReference>
<accession>A0ABM7WP13</accession>
<dbReference type="Gene3D" id="3.40.50.300">
    <property type="entry name" value="P-loop containing nucleotide triphosphate hydrolases"/>
    <property type="match status" value="1"/>
</dbReference>
<feature type="domain" description="AAA" evidence="1">
    <location>
        <begin position="124"/>
        <end position="274"/>
    </location>
</feature>
<dbReference type="Gene3D" id="3.40.50.2300">
    <property type="match status" value="1"/>
</dbReference>
<protein>
    <submittedName>
        <fullName evidence="2">Transcriptional regulator</fullName>
    </submittedName>
</protein>
<dbReference type="RefSeq" id="WP_248357600.1">
    <property type="nucleotide sequence ID" value="NZ_AP025591.1"/>
</dbReference>
<dbReference type="Pfam" id="PF13614">
    <property type="entry name" value="AAA_31"/>
    <property type="match status" value="1"/>
</dbReference>
<dbReference type="InterPro" id="IPR050625">
    <property type="entry name" value="ParA/MinD_ATPase"/>
</dbReference>
<dbReference type="Proteomes" id="UP001162891">
    <property type="component" value="Chromosome"/>
</dbReference>
<organism evidence="2 3">
    <name type="scientific">Anaeromyxobacter oryzae</name>
    <dbReference type="NCBI Taxonomy" id="2918170"/>
    <lineage>
        <taxon>Bacteria</taxon>
        <taxon>Pseudomonadati</taxon>
        <taxon>Myxococcota</taxon>
        <taxon>Myxococcia</taxon>
        <taxon>Myxococcales</taxon>
        <taxon>Cystobacterineae</taxon>
        <taxon>Anaeromyxobacteraceae</taxon>
        <taxon>Anaeromyxobacter</taxon>
    </lineage>
</organism>
<reference evidence="3" key="1">
    <citation type="journal article" date="2022" name="Int. J. Syst. Evol. Microbiol.">
        <title>Anaeromyxobacter oryzae sp. nov., Anaeromyxobacter diazotrophicus sp. nov. and Anaeromyxobacter paludicola sp. nov., isolated from paddy soils.</title>
        <authorList>
            <person name="Itoh H."/>
            <person name="Xu Z."/>
            <person name="Mise K."/>
            <person name="Masuda Y."/>
            <person name="Ushijima N."/>
            <person name="Hayakawa C."/>
            <person name="Shiratori Y."/>
            <person name="Senoo K."/>
        </authorList>
    </citation>
    <scope>NUCLEOTIDE SEQUENCE [LARGE SCALE GENOMIC DNA]</scope>
    <source>
        <strain evidence="3">Red232</strain>
    </source>
</reference>
<dbReference type="InterPro" id="IPR027417">
    <property type="entry name" value="P-loop_NTPase"/>
</dbReference>
<gene>
    <name evidence="2" type="ORF">AMOR_02030</name>
</gene>
<evidence type="ECO:0000313" key="2">
    <source>
        <dbReference type="EMBL" id="BDG01207.1"/>
    </source>
</evidence>
<evidence type="ECO:0000259" key="1">
    <source>
        <dbReference type="Pfam" id="PF13614"/>
    </source>
</evidence>
<evidence type="ECO:0000313" key="3">
    <source>
        <dbReference type="Proteomes" id="UP001162891"/>
    </source>
</evidence>
<sequence>MQSATILMSGVRPAIQARLRSEFQDAEIVPLGDGRGHPAPARNGATSAAVVSLDGDPERGFRVVRELSSAGVRVVVLGLTKDPDLILHAMRAGAREFVLAGDDAELARALRDQVKPNRSADASRIYAVFPAKGGVGGTTLATNLAGAFQRGGNRTCLIDLNLNMGDVLAFLDLQGGYSILDVIANMRRLDRQLLDSTLVQHASGVRVIAQSHRIEESDRIEPALLSSMLRFLRQHYRAIVLDGLRSFDEVSVAALDAADEIMLVVTQEVPAVRDARRCVDLLRRLGADDKLKLIVNRFQKGLQITPAVVSETVGLPIAATVPNDYPAVIRAVNRGQLLFEEAPRSATTKGVEQLAALLGRAPADEAETRPSLLKRLFARGMGHAAQ</sequence>
<dbReference type="EMBL" id="AP025591">
    <property type="protein sequence ID" value="BDG01207.1"/>
    <property type="molecule type" value="Genomic_DNA"/>
</dbReference>
<dbReference type="SUPFAM" id="SSF52540">
    <property type="entry name" value="P-loop containing nucleoside triphosphate hydrolases"/>
    <property type="match status" value="1"/>
</dbReference>
<proteinExistence type="predicted"/>
<dbReference type="PANTHER" id="PTHR43384:SF13">
    <property type="entry name" value="SLR0110 PROTEIN"/>
    <property type="match status" value="1"/>
</dbReference>
<keyword evidence="3" id="KW-1185">Reference proteome</keyword>